<feature type="domain" description="FAD-binding FR-type" evidence="1">
    <location>
        <begin position="8"/>
        <end position="144"/>
    </location>
</feature>
<dbReference type="PROSITE" id="PS51384">
    <property type="entry name" value="FAD_FR"/>
    <property type="match status" value="1"/>
</dbReference>
<evidence type="ECO:0000313" key="3">
    <source>
        <dbReference type="Proteomes" id="UP000181980"/>
    </source>
</evidence>
<dbReference type="EMBL" id="FNUC01000001">
    <property type="protein sequence ID" value="SED65682.1"/>
    <property type="molecule type" value="Genomic_DNA"/>
</dbReference>
<dbReference type="Pfam" id="PF08021">
    <property type="entry name" value="FAD_binding_9"/>
    <property type="match status" value="1"/>
</dbReference>
<dbReference type="STRING" id="561176.SAMN04488561_0191"/>
<dbReference type="PANTHER" id="PTHR30157:SF0">
    <property type="entry name" value="NADPH-DEPENDENT FERRIC-CHELATE REDUCTASE"/>
    <property type="match status" value="1"/>
</dbReference>
<dbReference type="InterPro" id="IPR007037">
    <property type="entry name" value="SIP_rossman_dom"/>
</dbReference>
<dbReference type="GO" id="GO:0016491">
    <property type="term" value="F:oxidoreductase activity"/>
    <property type="evidence" value="ECO:0007669"/>
    <property type="project" value="InterPro"/>
</dbReference>
<dbReference type="Gene3D" id="3.40.50.80">
    <property type="entry name" value="Nucleotide-binding domain of ferredoxin-NADP reductase (FNR) module"/>
    <property type="match status" value="1"/>
</dbReference>
<evidence type="ECO:0000313" key="2">
    <source>
        <dbReference type="EMBL" id="SED65682.1"/>
    </source>
</evidence>
<dbReference type="InterPro" id="IPR013113">
    <property type="entry name" value="SIP_FAD-bd"/>
</dbReference>
<name>A0A1H5CG55_9ACTN</name>
<gene>
    <name evidence="2" type="ORF">SAMN04488561_0191</name>
</gene>
<dbReference type="RefSeq" id="WP_069111211.1">
    <property type="nucleotide sequence ID" value="NZ_FNUC01000001.1"/>
</dbReference>
<dbReference type="AlphaFoldDB" id="A0A1H5CG55"/>
<reference evidence="3" key="1">
    <citation type="submission" date="2016-10" db="EMBL/GenBank/DDBJ databases">
        <authorList>
            <person name="Varghese N."/>
            <person name="Submissions S."/>
        </authorList>
    </citation>
    <scope>NUCLEOTIDE SEQUENCE [LARGE SCALE GENOMIC DNA]</scope>
    <source>
        <strain evidence="3">DSM 45237</strain>
    </source>
</reference>
<dbReference type="Gene3D" id="2.40.30.10">
    <property type="entry name" value="Translation factors"/>
    <property type="match status" value="1"/>
</dbReference>
<evidence type="ECO:0000259" key="1">
    <source>
        <dbReference type="PROSITE" id="PS51384"/>
    </source>
</evidence>
<dbReference type="InterPro" id="IPR017938">
    <property type="entry name" value="Riboflavin_synthase-like_b-brl"/>
</dbReference>
<dbReference type="PANTHER" id="PTHR30157">
    <property type="entry name" value="FERRIC REDUCTASE, NADPH-DEPENDENT"/>
    <property type="match status" value="1"/>
</dbReference>
<dbReference type="CDD" id="cd06193">
    <property type="entry name" value="siderophore_interacting"/>
    <property type="match status" value="1"/>
</dbReference>
<sequence length="289" mass="31293">MTAARPRLTYSELRVVGCERVTPRMRRVTLAGDGLAGFTPVAPDQQVKLFFARDGGVPEVPDPPAGLDDVAGWYQRYLAMPDERRPWMRTYSIRRHRPAAREVDVDFVLHGDGAHSGPAARWAAAARPGDVVGLYGPSVSHLRTPGRHDWKLFAGDETALPAIGAWLETLGPHERAVVVAEVAGPEEEQPLESAADVTVLWSHRGGSPAGRSSLLADAVRSLAFPGGEPFAWVAGEASVVRTVRRHLVNERGLDRRAVAFAGYWRVQLTHDDAPTADELADHAEEAAAG</sequence>
<organism evidence="2 3">
    <name type="scientific">Jiangella alba</name>
    <dbReference type="NCBI Taxonomy" id="561176"/>
    <lineage>
        <taxon>Bacteria</taxon>
        <taxon>Bacillati</taxon>
        <taxon>Actinomycetota</taxon>
        <taxon>Actinomycetes</taxon>
        <taxon>Jiangellales</taxon>
        <taxon>Jiangellaceae</taxon>
        <taxon>Jiangella</taxon>
    </lineage>
</organism>
<keyword evidence="3" id="KW-1185">Reference proteome</keyword>
<accession>A0A1H5CG55</accession>
<dbReference type="SUPFAM" id="SSF63380">
    <property type="entry name" value="Riboflavin synthase domain-like"/>
    <property type="match status" value="1"/>
</dbReference>
<dbReference type="InterPro" id="IPR039374">
    <property type="entry name" value="SIP_fam"/>
</dbReference>
<dbReference type="Proteomes" id="UP000181980">
    <property type="component" value="Unassembled WGS sequence"/>
</dbReference>
<dbReference type="InterPro" id="IPR017927">
    <property type="entry name" value="FAD-bd_FR_type"/>
</dbReference>
<dbReference type="InterPro" id="IPR039261">
    <property type="entry name" value="FNR_nucleotide-bd"/>
</dbReference>
<protein>
    <submittedName>
        <fullName evidence="2">NADPH-dependent ferric siderophore reductase, contains FAD-binding and SIP domains</fullName>
    </submittedName>
</protein>
<proteinExistence type="predicted"/>
<dbReference type="Pfam" id="PF04954">
    <property type="entry name" value="SIP"/>
    <property type="match status" value="1"/>
</dbReference>